<reference evidence="1 2" key="1">
    <citation type="journal article" date="2016" name="Nat. Commun.">
        <title>Thousands of microbial genomes shed light on interconnected biogeochemical processes in an aquifer system.</title>
        <authorList>
            <person name="Anantharaman K."/>
            <person name="Brown C.T."/>
            <person name="Hug L.A."/>
            <person name="Sharon I."/>
            <person name="Castelle C.J."/>
            <person name="Probst A.J."/>
            <person name="Thomas B.C."/>
            <person name="Singh A."/>
            <person name="Wilkins M.J."/>
            <person name="Karaoz U."/>
            <person name="Brodie E.L."/>
            <person name="Williams K.H."/>
            <person name="Hubbard S.S."/>
            <person name="Banfield J.F."/>
        </authorList>
    </citation>
    <scope>NUCLEOTIDE SEQUENCE [LARGE SCALE GENOMIC DNA]</scope>
</reference>
<organism evidence="1 2">
    <name type="scientific">Candidatus Kaiserbacteria bacterium RIFCSPLOWO2_01_FULL_53_17</name>
    <dbReference type="NCBI Taxonomy" id="1798511"/>
    <lineage>
        <taxon>Bacteria</taxon>
        <taxon>Candidatus Kaiseribacteriota</taxon>
    </lineage>
</organism>
<evidence type="ECO:0000313" key="2">
    <source>
        <dbReference type="Proteomes" id="UP000177306"/>
    </source>
</evidence>
<proteinExistence type="predicted"/>
<comment type="caution">
    <text evidence="1">The sequence shown here is derived from an EMBL/GenBank/DDBJ whole genome shotgun (WGS) entry which is preliminary data.</text>
</comment>
<evidence type="ECO:0000313" key="1">
    <source>
        <dbReference type="EMBL" id="OGG73050.1"/>
    </source>
</evidence>
<dbReference type="EMBL" id="MFLY01000015">
    <property type="protein sequence ID" value="OGG73050.1"/>
    <property type="molecule type" value="Genomic_DNA"/>
</dbReference>
<dbReference type="Proteomes" id="UP000177306">
    <property type="component" value="Unassembled WGS sequence"/>
</dbReference>
<dbReference type="AlphaFoldDB" id="A0A1F6EHD1"/>
<protein>
    <submittedName>
        <fullName evidence="1">Uncharacterized protein</fullName>
    </submittedName>
</protein>
<gene>
    <name evidence="1" type="ORF">A3A38_01885</name>
</gene>
<accession>A0A1F6EHD1</accession>
<name>A0A1F6EHD1_9BACT</name>
<sequence length="111" mass="13214">MLLHLKMSGVIKNTYGNKKFIGRIFMDIRERRTAYFTKRTGYFLRRCIHFRLTLNGDILFLVFGKNNIRRPAYLATINTITSPDPQRVFDYGKPNRLTMTPSFHIFMKRFS</sequence>